<dbReference type="OrthoDB" id="10369548at2759"/>
<evidence type="ECO:0000313" key="2">
    <source>
        <dbReference type="Proteomes" id="UP000789508"/>
    </source>
</evidence>
<organism evidence="1 2">
    <name type="scientific">Ambispora leptoticha</name>
    <dbReference type="NCBI Taxonomy" id="144679"/>
    <lineage>
        <taxon>Eukaryota</taxon>
        <taxon>Fungi</taxon>
        <taxon>Fungi incertae sedis</taxon>
        <taxon>Mucoromycota</taxon>
        <taxon>Glomeromycotina</taxon>
        <taxon>Glomeromycetes</taxon>
        <taxon>Archaeosporales</taxon>
        <taxon>Ambisporaceae</taxon>
        <taxon>Ambispora</taxon>
    </lineage>
</organism>
<dbReference type="Proteomes" id="UP000789508">
    <property type="component" value="Unassembled WGS sequence"/>
</dbReference>
<accession>A0A9N9BHU1</accession>
<gene>
    <name evidence="1" type="ORF">ALEPTO_LOCUS6512</name>
</gene>
<protein>
    <submittedName>
        <fullName evidence="1">12878_t:CDS:1</fullName>
    </submittedName>
</protein>
<name>A0A9N9BHU1_9GLOM</name>
<comment type="caution">
    <text evidence="1">The sequence shown here is derived from an EMBL/GenBank/DDBJ whole genome shotgun (WGS) entry which is preliminary data.</text>
</comment>
<proteinExistence type="predicted"/>
<keyword evidence="2" id="KW-1185">Reference proteome</keyword>
<reference evidence="1" key="1">
    <citation type="submission" date="2021-06" db="EMBL/GenBank/DDBJ databases">
        <authorList>
            <person name="Kallberg Y."/>
            <person name="Tangrot J."/>
            <person name="Rosling A."/>
        </authorList>
    </citation>
    <scope>NUCLEOTIDE SEQUENCE</scope>
    <source>
        <strain evidence="1">FL130A</strain>
    </source>
</reference>
<evidence type="ECO:0000313" key="1">
    <source>
        <dbReference type="EMBL" id="CAG8564509.1"/>
    </source>
</evidence>
<dbReference type="EMBL" id="CAJVPS010002285">
    <property type="protein sequence ID" value="CAG8564509.1"/>
    <property type="molecule type" value="Genomic_DNA"/>
</dbReference>
<sequence>MTAINITVANILRRQNACAAIRITWPASNGIQITNGQCYQVSFDVAGAAPNTTIYVTNVDLIDGSGNFVQTQWFGKIDPTAQSSTPYFNLNLGMNPVNGGNYAFQITALVNGQSCLINSVVFQGLYNTYSNAVRCP</sequence>
<dbReference type="AlphaFoldDB" id="A0A9N9BHU1"/>